<dbReference type="EMBL" id="BAABLM010000003">
    <property type="protein sequence ID" value="GAA4675920.1"/>
    <property type="molecule type" value="Genomic_DNA"/>
</dbReference>
<keyword evidence="1" id="KW-0805">Transcription regulation</keyword>
<dbReference type="Proteomes" id="UP001501295">
    <property type="component" value="Unassembled WGS sequence"/>
</dbReference>
<evidence type="ECO:0000313" key="4">
    <source>
        <dbReference type="EMBL" id="GAA4675920.1"/>
    </source>
</evidence>
<comment type="caution">
    <text evidence="4">The sequence shown here is derived from an EMBL/GenBank/DDBJ whole genome shotgun (WGS) entry which is preliminary data.</text>
</comment>
<accession>A0ABP8VY25</accession>
<evidence type="ECO:0000256" key="2">
    <source>
        <dbReference type="ARBA" id="ARBA00023163"/>
    </source>
</evidence>
<dbReference type="RefSeq" id="WP_345375768.1">
    <property type="nucleotide sequence ID" value="NZ_BAABLM010000003.1"/>
</dbReference>
<reference evidence="5" key="1">
    <citation type="journal article" date="2019" name="Int. J. Syst. Evol. Microbiol.">
        <title>The Global Catalogue of Microorganisms (GCM) 10K type strain sequencing project: providing services to taxonomists for standard genome sequencing and annotation.</title>
        <authorList>
            <consortium name="The Broad Institute Genomics Platform"/>
            <consortium name="The Broad Institute Genome Sequencing Center for Infectious Disease"/>
            <person name="Wu L."/>
            <person name="Ma J."/>
        </authorList>
    </citation>
    <scope>NUCLEOTIDE SEQUENCE [LARGE SCALE GENOMIC DNA]</scope>
    <source>
        <strain evidence="5">JCM 18956</strain>
    </source>
</reference>
<keyword evidence="3" id="KW-0812">Transmembrane</keyword>
<feature type="transmembrane region" description="Helical" evidence="3">
    <location>
        <begin position="132"/>
        <end position="154"/>
    </location>
</feature>
<dbReference type="InterPro" id="IPR041916">
    <property type="entry name" value="Anti_sigma_zinc_sf"/>
</dbReference>
<sequence length="266" mass="26536">MTHDHESGSPEDDLRLWDAAYVLGSLTPAERLRYEEYLEEHPAARADVADLSGLPGLLGTLSTEEALELLDGAEPAGGVGAASGAGVGAAAFGAGAASAAASSSSAPASRGNVASLAAAVNARRRRRRLGGVLVAAASAVVLILGGFGLGGFVAGSGSGSDSRIALAAMTPTAGSSLTADVGLESKAWGTKVEWRCSYKEAWTEGSGSYDLVVTSDTGEKTVVATWEAIGGKATDLSAATAIPASSIREVSITVSGSTAALASRHF</sequence>
<protein>
    <submittedName>
        <fullName evidence="4">Zf-HC2 domain-containing protein</fullName>
    </submittedName>
</protein>
<evidence type="ECO:0000313" key="5">
    <source>
        <dbReference type="Proteomes" id="UP001501295"/>
    </source>
</evidence>
<organism evidence="4 5">
    <name type="scientific">Frondihabitans cladoniiphilus</name>
    <dbReference type="NCBI Taxonomy" id="715785"/>
    <lineage>
        <taxon>Bacteria</taxon>
        <taxon>Bacillati</taxon>
        <taxon>Actinomycetota</taxon>
        <taxon>Actinomycetes</taxon>
        <taxon>Micrococcales</taxon>
        <taxon>Microbacteriaceae</taxon>
        <taxon>Frondihabitans</taxon>
    </lineage>
</organism>
<proteinExistence type="predicted"/>
<evidence type="ECO:0000256" key="3">
    <source>
        <dbReference type="SAM" id="Phobius"/>
    </source>
</evidence>
<keyword evidence="5" id="KW-1185">Reference proteome</keyword>
<name>A0ABP8VY25_9MICO</name>
<keyword evidence="3" id="KW-0472">Membrane</keyword>
<dbReference type="Gene3D" id="1.10.10.1320">
    <property type="entry name" value="Anti-sigma factor, zinc-finger domain"/>
    <property type="match status" value="1"/>
</dbReference>
<keyword evidence="3" id="KW-1133">Transmembrane helix</keyword>
<keyword evidence="2" id="KW-0804">Transcription</keyword>
<gene>
    <name evidence="4" type="ORF">GCM10025780_20620</name>
</gene>
<evidence type="ECO:0000256" key="1">
    <source>
        <dbReference type="ARBA" id="ARBA00023015"/>
    </source>
</evidence>